<evidence type="ECO:0000259" key="3">
    <source>
        <dbReference type="SMART" id="SM00854"/>
    </source>
</evidence>
<dbReference type="KEGG" id="sawl:NGM29_11865"/>
<gene>
    <name evidence="4" type="ORF">NGM29_11865</name>
</gene>
<dbReference type="Gene3D" id="3.60.21.10">
    <property type="match status" value="1"/>
</dbReference>
<reference evidence="4" key="1">
    <citation type="submission" date="2022-06" db="EMBL/GenBank/DDBJ databases">
        <title>Diverse halophilic archaea isolated from saline environments.</title>
        <authorList>
            <person name="Cui H.-L."/>
        </authorList>
    </citation>
    <scope>NUCLEOTIDE SEQUENCE</scope>
    <source>
        <strain evidence="4">WLHS1</strain>
    </source>
</reference>
<dbReference type="EMBL" id="CP100355">
    <property type="protein sequence ID" value="UTF52486.1"/>
    <property type="molecule type" value="Genomic_DNA"/>
</dbReference>
<accession>A0A9E7N7W0</accession>
<protein>
    <submittedName>
        <fullName evidence="4">CapA family protein</fullName>
    </submittedName>
</protein>
<sequence length="451" mass="49215">MSDDGSRGTSGDRSKDSSVEGSTVVSDDLETVIDLDPGTDRDRSGGDHWSMIVAGDCALNRDARPTADRTVSSPLRERIGAADVSILNVEAPIVSEETTPIDKSGPCVENPDGTAETVADVGFDVCTLANNHVRDYGPEGVVTTLKALHDAGLATVGVGSTPEEAYEPLAVGPDASVAIVNVCEQEFNLVDERGHGAAWLSDRRAREAIRAADREYDSVIVVAHSGVEYVPLPAPRLQGLLREFVDIGADLVVGHHPHVPQGWERYGDGAIFYSLGNFLFDSMTDEENTSWGLVLEVEFDGAMPIAVELVPTETVDGVVHPLGLTRDREDYLSYLNRLAEITTDAATLEAYWQEIAVRVFHERYSNWLHTGVGANLARARSAPNDPRLQRSIWDPETRRAELFVLLNVIRAESHRWLTTTALEVLSGEGIDRRTPEISDEARRLLARTARE</sequence>
<dbReference type="PANTHER" id="PTHR33393:SF13">
    <property type="entry name" value="PGA BIOSYNTHESIS PROTEIN CAPA"/>
    <property type="match status" value="1"/>
</dbReference>
<dbReference type="InterPro" id="IPR019079">
    <property type="entry name" value="Capsule_synth_CapA"/>
</dbReference>
<proteinExistence type="inferred from homology"/>
<comment type="similarity">
    <text evidence="1">Belongs to the CapA family.</text>
</comment>
<evidence type="ECO:0000256" key="2">
    <source>
        <dbReference type="SAM" id="MobiDB-lite"/>
    </source>
</evidence>
<dbReference type="Proteomes" id="UP001056855">
    <property type="component" value="Chromosome"/>
</dbReference>
<dbReference type="AlphaFoldDB" id="A0A9E7N7W0"/>
<evidence type="ECO:0000313" key="5">
    <source>
        <dbReference type="Proteomes" id="UP001056855"/>
    </source>
</evidence>
<dbReference type="SUPFAM" id="SSF56300">
    <property type="entry name" value="Metallo-dependent phosphatases"/>
    <property type="match status" value="1"/>
</dbReference>
<keyword evidence="5" id="KW-1185">Reference proteome</keyword>
<evidence type="ECO:0000256" key="1">
    <source>
        <dbReference type="ARBA" id="ARBA00005662"/>
    </source>
</evidence>
<feature type="domain" description="Capsule synthesis protein CapA" evidence="3">
    <location>
        <begin position="50"/>
        <end position="282"/>
    </location>
</feature>
<dbReference type="InterPro" id="IPR052169">
    <property type="entry name" value="CW_Biosynth-Accessory"/>
</dbReference>
<name>A0A9E7N7W0_9EURY</name>
<dbReference type="GeneID" id="73290753"/>
<dbReference type="RefSeq" id="WP_254156430.1">
    <property type="nucleotide sequence ID" value="NZ_CP100355.1"/>
</dbReference>
<dbReference type="CDD" id="cd07381">
    <property type="entry name" value="MPP_CapA"/>
    <property type="match status" value="1"/>
</dbReference>
<dbReference type="PANTHER" id="PTHR33393">
    <property type="entry name" value="POLYGLUTAMINE SYNTHESIS ACCESSORY PROTEIN RV0574C-RELATED"/>
    <property type="match status" value="1"/>
</dbReference>
<feature type="region of interest" description="Disordered" evidence="2">
    <location>
        <begin position="1"/>
        <end position="47"/>
    </location>
</feature>
<evidence type="ECO:0000313" key="4">
    <source>
        <dbReference type="EMBL" id="UTF52486.1"/>
    </source>
</evidence>
<dbReference type="InterPro" id="IPR029052">
    <property type="entry name" value="Metallo-depent_PP-like"/>
</dbReference>
<feature type="compositionally biased region" description="Basic and acidic residues" evidence="2">
    <location>
        <begin position="1"/>
        <end position="18"/>
    </location>
</feature>
<dbReference type="Pfam" id="PF09587">
    <property type="entry name" value="PGA_cap"/>
    <property type="match status" value="1"/>
</dbReference>
<dbReference type="SMART" id="SM00854">
    <property type="entry name" value="PGA_cap"/>
    <property type="match status" value="1"/>
</dbReference>
<organism evidence="4 5">
    <name type="scientific">Natronosalvus rutilus</name>
    <dbReference type="NCBI Taxonomy" id="2953753"/>
    <lineage>
        <taxon>Archaea</taxon>
        <taxon>Methanobacteriati</taxon>
        <taxon>Methanobacteriota</taxon>
        <taxon>Stenosarchaea group</taxon>
        <taxon>Halobacteria</taxon>
        <taxon>Halobacteriales</taxon>
        <taxon>Natrialbaceae</taxon>
        <taxon>Natronosalvus</taxon>
    </lineage>
</organism>